<evidence type="ECO:0000313" key="2">
    <source>
        <dbReference type="Proteomes" id="UP000786811"/>
    </source>
</evidence>
<dbReference type="Proteomes" id="UP000786811">
    <property type="component" value="Unassembled WGS sequence"/>
</dbReference>
<protein>
    <submittedName>
        <fullName evidence="1">Uncharacterized protein</fullName>
    </submittedName>
</protein>
<accession>A0A8J2GZ86</accession>
<gene>
    <name evidence="1" type="ORF">HICCMSTLAB_LOCUS176</name>
</gene>
<keyword evidence="2" id="KW-1185">Reference proteome</keyword>
<feature type="non-terminal residue" evidence="1">
    <location>
        <position position="150"/>
    </location>
</feature>
<feature type="non-terminal residue" evidence="1">
    <location>
        <position position="1"/>
    </location>
</feature>
<comment type="caution">
    <text evidence="1">The sequence shown here is derived from an EMBL/GenBank/DDBJ whole genome shotgun (WGS) entry which is preliminary data.</text>
</comment>
<dbReference type="AlphaFoldDB" id="A0A8J2GZ86"/>
<name>A0A8J2GZ86_COTCN</name>
<dbReference type="OrthoDB" id="6509516at2759"/>
<proteinExistence type="predicted"/>
<evidence type="ECO:0000313" key="1">
    <source>
        <dbReference type="EMBL" id="CAG5072748.1"/>
    </source>
</evidence>
<organism evidence="1 2">
    <name type="scientific">Cotesia congregata</name>
    <name type="common">Parasitoid wasp</name>
    <name type="synonym">Apanteles congregatus</name>
    <dbReference type="NCBI Taxonomy" id="51543"/>
    <lineage>
        <taxon>Eukaryota</taxon>
        <taxon>Metazoa</taxon>
        <taxon>Ecdysozoa</taxon>
        <taxon>Arthropoda</taxon>
        <taxon>Hexapoda</taxon>
        <taxon>Insecta</taxon>
        <taxon>Pterygota</taxon>
        <taxon>Neoptera</taxon>
        <taxon>Endopterygota</taxon>
        <taxon>Hymenoptera</taxon>
        <taxon>Apocrita</taxon>
        <taxon>Ichneumonoidea</taxon>
        <taxon>Braconidae</taxon>
        <taxon>Microgastrinae</taxon>
        <taxon>Cotesia</taxon>
    </lineage>
</organism>
<dbReference type="PANTHER" id="PTHR46579">
    <property type="entry name" value="F5/8 TYPE C DOMAIN-CONTAINING PROTEIN-RELATED"/>
    <property type="match status" value="1"/>
</dbReference>
<dbReference type="EMBL" id="CAJNRD030000970">
    <property type="protein sequence ID" value="CAG5072748.1"/>
    <property type="molecule type" value="Genomic_DNA"/>
</dbReference>
<sequence length="150" mass="17450">QKKKSEKLPKSKTNETPTLRGIKGSTELLSLANFDCIWGFPPDFMHGVLLGVTRQLWNEWSKNFLSNAQKKLINKRLTNIQPPNEIQRTPRVLLQKKLWKASEWRSWLLFYSVPVLTGILRDDLLDSYKLLVSSVHKLLSYNITEEELLT</sequence>
<dbReference type="PANTHER" id="PTHR46579:SF1">
    <property type="entry name" value="F5_8 TYPE C DOMAIN-CONTAINING PROTEIN"/>
    <property type="match status" value="1"/>
</dbReference>
<reference evidence="1" key="1">
    <citation type="submission" date="2021-04" db="EMBL/GenBank/DDBJ databases">
        <authorList>
            <person name="Chebbi M.A.C M."/>
        </authorList>
    </citation>
    <scope>NUCLEOTIDE SEQUENCE</scope>
</reference>